<dbReference type="EMBL" id="BHVP01000011">
    <property type="protein sequence ID" value="GCA74133.1"/>
    <property type="molecule type" value="Genomic_DNA"/>
</dbReference>
<evidence type="ECO:0000313" key="2">
    <source>
        <dbReference type="Proteomes" id="UP000324917"/>
    </source>
</evidence>
<comment type="caution">
    <text evidence="1">The sequence shown here is derived from an EMBL/GenBank/DDBJ whole genome shotgun (WGS) entry which is preliminary data.</text>
</comment>
<evidence type="ECO:0000313" key="1">
    <source>
        <dbReference type="EMBL" id="GCA74133.1"/>
    </source>
</evidence>
<dbReference type="Proteomes" id="UP000324917">
    <property type="component" value="Unassembled WGS sequence"/>
</dbReference>
<dbReference type="AlphaFoldDB" id="A0A5A5RC41"/>
<organism evidence="1 2">
    <name type="scientific">Microcystis aeruginosa NIES-2520</name>
    <dbReference type="NCBI Taxonomy" id="2303982"/>
    <lineage>
        <taxon>Bacteria</taxon>
        <taxon>Bacillati</taxon>
        <taxon>Cyanobacteriota</taxon>
        <taxon>Cyanophyceae</taxon>
        <taxon>Oscillatoriophycideae</taxon>
        <taxon>Chroococcales</taxon>
        <taxon>Microcystaceae</taxon>
        <taxon>Microcystis</taxon>
    </lineage>
</organism>
<gene>
    <name evidence="1" type="ORF">MiTe_00955</name>
</gene>
<accession>A0A5A5RC41</accession>
<proteinExistence type="predicted"/>
<sequence>MPDLAPEVVLWVQSIDSRVHHRSIRGLFIEKPEEEYTGIRVSEKTLQRIVHRHQFPEEEVRESIQEISLDTGKVPLRTATKREPYTWKDDKAICTDKRVRKPTFWENEALIE</sequence>
<protein>
    <submittedName>
        <fullName evidence="1">Uncharacterized protein</fullName>
    </submittedName>
</protein>
<name>A0A5A5RC41_MICAE</name>
<reference evidence="1 2" key="1">
    <citation type="submission" date="2018-09" db="EMBL/GenBank/DDBJ databases">
        <title>Evolutionary history of phycoerythrin pigmentation in the water bloom-forming cyanobacterium Microcystis aeruginosa.</title>
        <authorList>
            <person name="Tanabe Y."/>
            <person name="Tanabe Y."/>
            <person name="Yamaguchi H."/>
        </authorList>
    </citation>
    <scope>NUCLEOTIDE SEQUENCE [LARGE SCALE GENOMIC DNA]</scope>
    <source>
        <strain evidence="1 2">NIES-2520</strain>
    </source>
</reference>